<evidence type="ECO:0000313" key="3">
    <source>
        <dbReference type="Proteomes" id="UP000294847"/>
    </source>
</evidence>
<name>A0A4P7MT05_PYROR</name>
<protein>
    <submittedName>
        <fullName evidence="2">Uncharacterized protein</fullName>
    </submittedName>
</protein>
<evidence type="ECO:0000256" key="1">
    <source>
        <dbReference type="SAM" id="MobiDB-lite"/>
    </source>
</evidence>
<dbReference type="AlphaFoldDB" id="A0A4P7MT05"/>
<dbReference type="Proteomes" id="UP000294847">
    <property type="component" value="Chromosome 1"/>
</dbReference>
<organism evidence="2 3">
    <name type="scientific">Pyricularia oryzae</name>
    <name type="common">Rice blast fungus</name>
    <name type="synonym">Magnaporthe oryzae</name>
    <dbReference type="NCBI Taxonomy" id="318829"/>
    <lineage>
        <taxon>Eukaryota</taxon>
        <taxon>Fungi</taxon>
        <taxon>Dikarya</taxon>
        <taxon>Ascomycota</taxon>
        <taxon>Pezizomycotina</taxon>
        <taxon>Sordariomycetes</taxon>
        <taxon>Sordariomycetidae</taxon>
        <taxon>Magnaporthales</taxon>
        <taxon>Pyriculariaceae</taxon>
        <taxon>Pyricularia</taxon>
    </lineage>
</organism>
<reference evidence="2 3" key="1">
    <citation type="journal article" date="2019" name="Mol. Biol. Evol.">
        <title>Blast fungal genomes show frequent chromosomal changes, gene gains and losses, and effector gene turnover.</title>
        <authorList>
            <person name="Gomez Luciano L.B."/>
            <person name="Jason Tsai I."/>
            <person name="Chuma I."/>
            <person name="Tosa Y."/>
            <person name="Chen Y.H."/>
            <person name="Li J.Y."/>
            <person name="Li M.Y."/>
            <person name="Jade Lu M.Y."/>
            <person name="Nakayashiki H."/>
            <person name="Li W.H."/>
        </authorList>
    </citation>
    <scope>NUCLEOTIDE SEQUENCE [LARGE SCALE GENOMIC DNA]</scope>
    <source>
        <strain evidence="2">MZ5-1-6</strain>
    </source>
</reference>
<dbReference type="EMBL" id="CP034204">
    <property type="protein sequence ID" value="QBZ53399.1"/>
    <property type="molecule type" value="Genomic_DNA"/>
</dbReference>
<evidence type="ECO:0000313" key="2">
    <source>
        <dbReference type="EMBL" id="QBZ53399.1"/>
    </source>
</evidence>
<feature type="compositionally biased region" description="Low complexity" evidence="1">
    <location>
        <begin position="89"/>
        <end position="98"/>
    </location>
</feature>
<accession>A0A4P7MT05</accession>
<proteinExistence type="predicted"/>
<sequence>MSPEARHQLCQEQVTLTQASDNLSRPRYPQSPVPLPAIYIKAIERWNADKSFQARVESVSLSSSSAMSPSASKDTKVKFSSPSAATVLGTGKTTGSGIIKRKKKDKKEKVKASKEPKNTNDSGITKRKKKDKKDKGKASKEPKNTNDSKESQEVSNTVVKLEGPQNIDKWHASLKATLGPLHHFVTRQFEELVRPPAEDVAARRQWDADKKSAGKTLKSSLKKVKNLLKDRLEKSVRDRNDPYKYYSAVVQAMRAEADRSNFTSTLVEQVCDLKVADFDNLAAYQRHIQELRCKLALLGAYPGDRFMVLAAVNGLGTTSLTEGMLRVLIAPPAKSDGVKDPSAMSSIPE</sequence>
<gene>
    <name evidence="2" type="ORF">PoMZ_09077</name>
</gene>
<feature type="compositionally biased region" description="Basic and acidic residues" evidence="1">
    <location>
        <begin position="107"/>
        <end position="118"/>
    </location>
</feature>
<feature type="compositionally biased region" description="Basic and acidic residues" evidence="1">
    <location>
        <begin position="133"/>
        <end position="152"/>
    </location>
</feature>
<feature type="region of interest" description="Disordered" evidence="1">
    <location>
        <begin position="60"/>
        <end position="156"/>
    </location>
</feature>
<feature type="compositionally biased region" description="Low complexity" evidence="1">
    <location>
        <begin position="60"/>
        <end position="72"/>
    </location>
</feature>